<protein>
    <submittedName>
        <fullName evidence="2">Unannotated protein</fullName>
    </submittedName>
</protein>
<evidence type="ECO:0000313" key="5">
    <source>
        <dbReference type="EMBL" id="CAB5004874.1"/>
    </source>
</evidence>
<dbReference type="EMBL" id="CAESGF010000044">
    <property type="protein sequence ID" value="CAB4365736.1"/>
    <property type="molecule type" value="Genomic_DNA"/>
</dbReference>
<evidence type="ECO:0000313" key="4">
    <source>
        <dbReference type="EMBL" id="CAB4944744.1"/>
    </source>
</evidence>
<evidence type="ECO:0000313" key="2">
    <source>
        <dbReference type="EMBL" id="CAB4743669.1"/>
    </source>
</evidence>
<dbReference type="AlphaFoldDB" id="A0A6J6TBK6"/>
<dbReference type="EMBL" id="CAFBOL010000084">
    <property type="protein sequence ID" value="CAB5004874.1"/>
    <property type="molecule type" value="Genomic_DNA"/>
</dbReference>
<dbReference type="EMBL" id="CAFBMT010000015">
    <property type="protein sequence ID" value="CAB4944744.1"/>
    <property type="molecule type" value="Genomic_DNA"/>
</dbReference>
<accession>A0A6J6TBK6</accession>
<name>A0A6J6TBK6_9ZZZZ</name>
<gene>
    <name evidence="2" type="ORF">UFOPK2656_03081</name>
    <name evidence="3" type="ORF">UFOPK3099_02088</name>
    <name evidence="4" type="ORF">UFOPK3651_02438</name>
    <name evidence="5" type="ORF">UFOPK3931_02441</name>
    <name evidence="1" type="ORF">UFOPK4189_03477</name>
</gene>
<reference evidence="2" key="1">
    <citation type="submission" date="2020-05" db="EMBL/GenBank/DDBJ databases">
        <authorList>
            <person name="Chiriac C."/>
            <person name="Salcher M."/>
            <person name="Ghai R."/>
            <person name="Kavagutti S V."/>
        </authorList>
    </citation>
    <scope>NUCLEOTIDE SEQUENCE</scope>
</reference>
<dbReference type="EMBL" id="CAFAAV010000187">
    <property type="protein sequence ID" value="CAB4831047.1"/>
    <property type="molecule type" value="Genomic_DNA"/>
</dbReference>
<proteinExistence type="predicted"/>
<sequence length="415" mass="44683">MSSLTIPDVETLRAMSPAQVEALARELDGQRRALESGLATLVARVEEAGVFGRDGHRGVRAWGMAACNWSLPEAARFVKAGHLLARFPSASGMGVAQLHALAAVAANPRVSPHLDEGEALLVGQAAVLDFSDYSCLLRAWEAAADPDGAHLDHERAHREREAMLSQVGAKAFLNAQGGAVDGAQLKEIFEAFVHAEFLADWETGVAVHGDNMSVALMARTERQRRFDAMMAVFAAAAGSGVLANFEPTVNILWDQASLEHTLVKALGGEPAPLDPSVPHRCETADGVQLDPFDVLIAAAVGHVRRVVLDSAGVVVDLGRKQRLFTGPLRDIILALARHCFTPGCHHPPRQVDHVLPYSNAGPTASWNGGPACGHHNRWRATHAYTVRRDQHGHWHHYRPDGSELGWRSTLPMAGS</sequence>
<evidence type="ECO:0000313" key="1">
    <source>
        <dbReference type="EMBL" id="CAB4365736.1"/>
    </source>
</evidence>
<dbReference type="EMBL" id="CAEZYF010000029">
    <property type="protein sequence ID" value="CAB4743669.1"/>
    <property type="molecule type" value="Genomic_DNA"/>
</dbReference>
<organism evidence="2">
    <name type="scientific">freshwater metagenome</name>
    <dbReference type="NCBI Taxonomy" id="449393"/>
    <lineage>
        <taxon>unclassified sequences</taxon>
        <taxon>metagenomes</taxon>
        <taxon>ecological metagenomes</taxon>
    </lineage>
</organism>
<dbReference type="InterPro" id="IPR003615">
    <property type="entry name" value="HNH_nuc"/>
</dbReference>
<dbReference type="CDD" id="cd00085">
    <property type="entry name" value="HNHc"/>
    <property type="match status" value="1"/>
</dbReference>
<evidence type="ECO:0000313" key="3">
    <source>
        <dbReference type="EMBL" id="CAB4831047.1"/>
    </source>
</evidence>